<feature type="domain" description="3'-5' exonuclease" evidence="4">
    <location>
        <begin position="82"/>
        <end position="223"/>
    </location>
</feature>
<evidence type="ECO:0000256" key="3">
    <source>
        <dbReference type="SAM" id="MobiDB-lite"/>
    </source>
</evidence>
<dbReference type="InterPro" id="IPR002562">
    <property type="entry name" value="3'-5'_exonuclease_dom"/>
</dbReference>
<dbReference type="SUPFAM" id="SSF53098">
    <property type="entry name" value="Ribonuclease H-like"/>
    <property type="match status" value="1"/>
</dbReference>
<keyword evidence="2" id="KW-0378">Hydrolase</keyword>
<comment type="caution">
    <text evidence="5">The sequence shown here is derived from an EMBL/GenBank/DDBJ whole genome shotgun (WGS) entry which is preliminary data.</text>
</comment>
<evidence type="ECO:0000256" key="1">
    <source>
        <dbReference type="ARBA" id="ARBA00022722"/>
    </source>
</evidence>
<dbReference type="PANTHER" id="PTHR13620">
    <property type="entry name" value="3-5 EXONUCLEASE"/>
    <property type="match status" value="1"/>
</dbReference>
<evidence type="ECO:0000259" key="4">
    <source>
        <dbReference type="Pfam" id="PF01612"/>
    </source>
</evidence>
<keyword evidence="1" id="KW-0540">Nuclease</keyword>
<dbReference type="InterPro" id="IPR051132">
    <property type="entry name" value="3-5_Exonuclease_domain"/>
</dbReference>
<keyword evidence="6" id="KW-1185">Reference proteome</keyword>
<dbReference type="Gene3D" id="3.30.420.10">
    <property type="entry name" value="Ribonuclease H-like superfamily/Ribonuclease H"/>
    <property type="match status" value="1"/>
</dbReference>
<reference evidence="5" key="1">
    <citation type="journal article" date="2023" name="Plant Biotechnol. J.">
        <title>Chromosome-level wild Hevea brasiliensis genome provides new tools for genomic-assisted breeding and valuable loci to elevate rubber yield.</title>
        <authorList>
            <person name="Cheng H."/>
            <person name="Song X."/>
            <person name="Hu Y."/>
            <person name="Wu T."/>
            <person name="Yang Q."/>
            <person name="An Z."/>
            <person name="Feng S."/>
            <person name="Deng Z."/>
            <person name="Wu W."/>
            <person name="Zeng X."/>
            <person name="Tu M."/>
            <person name="Wang X."/>
            <person name="Huang H."/>
        </authorList>
    </citation>
    <scope>NUCLEOTIDE SEQUENCE</scope>
    <source>
        <strain evidence="5">MT/VB/25A 57/8</strain>
    </source>
</reference>
<dbReference type="PANTHER" id="PTHR13620:SF102">
    <property type="entry name" value="PROTEIN RISC-INTERACTING CLEARING 3'-5' EXORIBONUCLEASE 2"/>
    <property type="match status" value="1"/>
</dbReference>
<organism evidence="5 6">
    <name type="scientific">Hevea brasiliensis</name>
    <name type="common">Para rubber tree</name>
    <name type="synonym">Siphonia brasiliensis</name>
    <dbReference type="NCBI Taxonomy" id="3981"/>
    <lineage>
        <taxon>Eukaryota</taxon>
        <taxon>Viridiplantae</taxon>
        <taxon>Streptophyta</taxon>
        <taxon>Embryophyta</taxon>
        <taxon>Tracheophyta</taxon>
        <taxon>Spermatophyta</taxon>
        <taxon>Magnoliopsida</taxon>
        <taxon>eudicotyledons</taxon>
        <taxon>Gunneridae</taxon>
        <taxon>Pentapetalae</taxon>
        <taxon>rosids</taxon>
        <taxon>fabids</taxon>
        <taxon>Malpighiales</taxon>
        <taxon>Euphorbiaceae</taxon>
        <taxon>Crotonoideae</taxon>
        <taxon>Micrandreae</taxon>
        <taxon>Hevea</taxon>
    </lineage>
</organism>
<feature type="compositionally biased region" description="Basic and acidic residues" evidence="3">
    <location>
        <begin position="69"/>
        <end position="80"/>
    </location>
</feature>
<proteinExistence type="predicted"/>
<dbReference type="EMBL" id="JARPOI010000005">
    <property type="protein sequence ID" value="KAJ9180001.1"/>
    <property type="molecule type" value="Genomic_DNA"/>
</dbReference>
<protein>
    <recommendedName>
        <fullName evidence="4">3'-5' exonuclease domain-containing protein</fullName>
    </recommendedName>
</protein>
<dbReference type="Pfam" id="PF01612">
    <property type="entry name" value="DNA_pol_A_exo1"/>
    <property type="match status" value="1"/>
</dbReference>
<accession>A0ABQ9MI38</accession>
<evidence type="ECO:0000313" key="5">
    <source>
        <dbReference type="EMBL" id="KAJ9180001.1"/>
    </source>
</evidence>
<gene>
    <name evidence="5" type="ORF">P3X46_008310</name>
</gene>
<evidence type="ECO:0000313" key="6">
    <source>
        <dbReference type="Proteomes" id="UP001174677"/>
    </source>
</evidence>
<dbReference type="InterPro" id="IPR012337">
    <property type="entry name" value="RNaseH-like_sf"/>
</dbReference>
<sequence length="235" mass="26250">METLRGPQLTMSDGTTLVTEVVSDDDSHLCLYVLLQDMLSVGDMVVGFEIEWGFKGYSSTIPRSSSVKCTEHSSHSDRSEHHSKKVEHHIALLTLCTRLGCVLIRLSPNSISSSLKRFLAIKDVTFVGVHIKEDVQKLKDAYGIVMRNAVELSDLAAKIYDHPRFVFYSGRELAGKILSIKFEAKPCTVLWSNWFDHNLNIEQIECAATDAYAAYKIGKKLMESGSSSVKRLFSS</sequence>
<name>A0ABQ9MI38_HEVBR</name>
<evidence type="ECO:0000256" key="2">
    <source>
        <dbReference type="ARBA" id="ARBA00022801"/>
    </source>
</evidence>
<feature type="region of interest" description="Disordered" evidence="3">
    <location>
        <begin position="62"/>
        <end position="82"/>
    </location>
</feature>
<dbReference type="Proteomes" id="UP001174677">
    <property type="component" value="Chromosome 5"/>
</dbReference>
<dbReference type="InterPro" id="IPR036397">
    <property type="entry name" value="RNaseH_sf"/>
</dbReference>